<accession>A0A7Z0SN12</accession>
<dbReference type="HAMAP" id="MF_01866">
    <property type="entry name" value="UPF0745"/>
    <property type="match status" value="1"/>
</dbReference>
<dbReference type="EMBL" id="JACCGK010000016">
    <property type="protein sequence ID" value="NYT74287.1"/>
    <property type="molecule type" value="Genomic_DNA"/>
</dbReference>
<reference evidence="3 4" key="1">
    <citation type="submission" date="2020-07" db="EMBL/GenBank/DDBJ databases">
        <title>Halomonas sp. QX-2 draft genome sequence.</title>
        <authorList>
            <person name="Qiu X."/>
        </authorList>
    </citation>
    <scope>NUCLEOTIDE SEQUENCE [LARGE SCALE GENOMIC DNA]</scope>
    <source>
        <strain evidence="3 4">QX-2</strain>
    </source>
</reference>
<dbReference type="Pfam" id="PF05166">
    <property type="entry name" value="YcgL"/>
    <property type="match status" value="1"/>
</dbReference>
<protein>
    <recommendedName>
        <fullName evidence="1">YcgL domain-containing protein HZU72_17915</fullName>
    </recommendedName>
</protein>
<dbReference type="Proteomes" id="UP000520876">
    <property type="component" value="Unassembled WGS sequence"/>
</dbReference>
<dbReference type="SUPFAM" id="SSF160191">
    <property type="entry name" value="YcgL-like"/>
    <property type="match status" value="1"/>
</dbReference>
<gene>
    <name evidence="3" type="ORF">HZU72_17915</name>
</gene>
<sequence>MSDKLICEVFKSSRKDEMYLYVDKRQGFADVPTQLLETFGKPVPVFTMLLTADKKLSRVNAADVVEGIKDKGFYLQMPPPKEAYLLDVHRAHVASRSDARSDEQ</sequence>
<evidence type="ECO:0000313" key="4">
    <source>
        <dbReference type="Proteomes" id="UP000520876"/>
    </source>
</evidence>
<keyword evidence="4" id="KW-1185">Reference proteome</keyword>
<feature type="domain" description="YcgL" evidence="2">
    <location>
        <begin position="5"/>
        <end position="89"/>
    </location>
</feature>
<dbReference type="PROSITE" id="PS51648">
    <property type="entry name" value="YCGL"/>
    <property type="match status" value="1"/>
</dbReference>
<comment type="caution">
    <text evidence="3">The sequence shown here is derived from an EMBL/GenBank/DDBJ whole genome shotgun (WGS) entry which is preliminary data.</text>
</comment>
<dbReference type="RefSeq" id="WP_180094564.1">
    <property type="nucleotide sequence ID" value="NZ_CAXAZJ010000014.1"/>
</dbReference>
<organism evidence="3 4">
    <name type="scientific">Vreelandella sedimenti</name>
    <dbReference type="NCBI Taxonomy" id="2729618"/>
    <lineage>
        <taxon>Bacteria</taxon>
        <taxon>Pseudomonadati</taxon>
        <taxon>Pseudomonadota</taxon>
        <taxon>Gammaproteobacteria</taxon>
        <taxon>Oceanospirillales</taxon>
        <taxon>Halomonadaceae</taxon>
        <taxon>Vreelandella</taxon>
    </lineage>
</organism>
<dbReference type="PANTHER" id="PTHR38109:SF1">
    <property type="entry name" value="PROTEIN YCGL"/>
    <property type="match status" value="1"/>
</dbReference>
<dbReference type="Gene3D" id="3.10.510.20">
    <property type="entry name" value="YcgL domain"/>
    <property type="match status" value="1"/>
</dbReference>
<dbReference type="InterPro" id="IPR038068">
    <property type="entry name" value="YcgL-like_sf"/>
</dbReference>
<dbReference type="PANTHER" id="PTHR38109">
    <property type="entry name" value="PROTEIN YCGL"/>
    <property type="match status" value="1"/>
</dbReference>
<dbReference type="AlphaFoldDB" id="A0A7Z0SN12"/>
<evidence type="ECO:0000256" key="1">
    <source>
        <dbReference type="HAMAP-Rule" id="MF_01866"/>
    </source>
</evidence>
<evidence type="ECO:0000259" key="2">
    <source>
        <dbReference type="PROSITE" id="PS51648"/>
    </source>
</evidence>
<proteinExistence type="inferred from homology"/>
<name>A0A7Z0SN12_9GAMM</name>
<evidence type="ECO:0000313" key="3">
    <source>
        <dbReference type="EMBL" id="NYT74287.1"/>
    </source>
</evidence>
<dbReference type="InterPro" id="IPR027354">
    <property type="entry name" value="YcgL_dom"/>
</dbReference>